<dbReference type="RefSeq" id="WP_345327588.1">
    <property type="nucleotide sequence ID" value="NZ_BAAAVH010000010.1"/>
</dbReference>
<sequence>MQTTIATRVEAGSFFDLGRKDPALIRLRENGAERALPFALMERLVKSGTPYAEHARALHSDSVHVSGAGFDWFDGELPGQIADEISLSDYEIVEHTDERRAALSLALQRLASVHPEGFARVREFVRGLLWVGLKPGVRASSLTSSSDPALPYVIVFSEKARHHIPPNTVSPEPSPLFLAENLLHEGTHQSISFHVLTHQVFADGYSSKTSPKIEIAWRAAQGVARNQFWEVDRAFHATCVYNQLLRFRRIELDRDDLTAGERASFQAAYDEGLPAVRYLMDQLEVLGEHFTVHGQALLADLRHQTDQL</sequence>
<evidence type="ECO:0000313" key="2">
    <source>
        <dbReference type="Proteomes" id="UP001596067"/>
    </source>
</evidence>
<gene>
    <name evidence="1" type="ORF">ACFP0N_32390</name>
</gene>
<comment type="caution">
    <text evidence="1">The sequence shown here is derived from an EMBL/GenBank/DDBJ whole genome shotgun (WGS) entry which is preliminary data.</text>
</comment>
<proteinExistence type="predicted"/>
<name>A0ABW1F656_9ACTN</name>
<dbReference type="EMBL" id="JBHSOD010000062">
    <property type="protein sequence ID" value="MFC5889676.1"/>
    <property type="molecule type" value="Genomic_DNA"/>
</dbReference>
<evidence type="ECO:0008006" key="3">
    <source>
        <dbReference type="Google" id="ProtNLM"/>
    </source>
</evidence>
<dbReference type="Proteomes" id="UP001596067">
    <property type="component" value="Unassembled WGS sequence"/>
</dbReference>
<protein>
    <recommendedName>
        <fullName evidence="3">HEXXH motif domain-containing protein</fullName>
    </recommendedName>
</protein>
<accession>A0ABW1F656</accession>
<organism evidence="1 2">
    <name type="scientific">Kitasatospora aburaviensis</name>
    <dbReference type="NCBI Taxonomy" id="67265"/>
    <lineage>
        <taxon>Bacteria</taxon>
        <taxon>Bacillati</taxon>
        <taxon>Actinomycetota</taxon>
        <taxon>Actinomycetes</taxon>
        <taxon>Kitasatosporales</taxon>
        <taxon>Streptomycetaceae</taxon>
        <taxon>Kitasatospora</taxon>
    </lineage>
</organism>
<keyword evidence="2" id="KW-1185">Reference proteome</keyword>
<reference evidence="2" key="1">
    <citation type="journal article" date="2019" name="Int. J. Syst. Evol. Microbiol.">
        <title>The Global Catalogue of Microorganisms (GCM) 10K type strain sequencing project: providing services to taxonomists for standard genome sequencing and annotation.</title>
        <authorList>
            <consortium name="The Broad Institute Genomics Platform"/>
            <consortium name="The Broad Institute Genome Sequencing Center for Infectious Disease"/>
            <person name="Wu L."/>
            <person name="Ma J."/>
        </authorList>
    </citation>
    <scope>NUCLEOTIDE SEQUENCE [LARGE SCALE GENOMIC DNA]</scope>
    <source>
        <strain evidence="2">CGMCC 4.1469</strain>
    </source>
</reference>
<evidence type="ECO:0000313" key="1">
    <source>
        <dbReference type="EMBL" id="MFC5889676.1"/>
    </source>
</evidence>